<gene>
    <name evidence="2" type="ORF">IC235_17630</name>
</gene>
<dbReference type="EMBL" id="JACXAD010000022">
    <property type="protein sequence ID" value="MBD2769714.1"/>
    <property type="molecule type" value="Genomic_DNA"/>
</dbReference>
<dbReference type="Proteomes" id="UP000612233">
    <property type="component" value="Unassembled WGS sequence"/>
</dbReference>
<name>A0A927BGF0_9BACT</name>
<feature type="compositionally biased region" description="Acidic residues" evidence="1">
    <location>
        <begin position="25"/>
        <end position="46"/>
    </location>
</feature>
<sequence length="169" mass="18775">MSFIKLSDYSASITARDLQSLLSIDEPDPTLEPLPEDQDDDGDPDPDPAPAPAVSLREEAEANAMTEVASYLRGRYDMEVAFAATGTARNKQLVRLVVDVALWNLCPRVAFANVSEIRETRYKAAIAWLTMAQRGLSNPDLPAYAPDPEKPQGRMRFRYGSNPRRSQSF</sequence>
<organism evidence="2 3">
    <name type="scientific">Hymenobacter montanus</name>
    <dbReference type="NCBI Taxonomy" id="2771359"/>
    <lineage>
        <taxon>Bacteria</taxon>
        <taxon>Pseudomonadati</taxon>
        <taxon>Bacteroidota</taxon>
        <taxon>Cytophagia</taxon>
        <taxon>Cytophagales</taxon>
        <taxon>Hymenobacteraceae</taxon>
        <taxon>Hymenobacter</taxon>
    </lineage>
</organism>
<keyword evidence="3" id="KW-1185">Reference proteome</keyword>
<feature type="region of interest" description="Disordered" evidence="1">
    <location>
        <begin position="24"/>
        <end position="60"/>
    </location>
</feature>
<dbReference type="InterPro" id="IPR009752">
    <property type="entry name" value="Phage_Mu_GpJ"/>
</dbReference>
<accession>A0A927BGF0</accession>
<reference evidence="2" key="1">
    <citation type="submission" date="2020-09" db="EMBL/GenBank/DDBJ databases">
        <authorList>
            <person name="Kim M.K."/>
        </authorList>
    </citation>
    <scope>NUCLEOTIDE SEQUENCE</scope>
    <source>
        <strain evidence="2">BT664</strain>
    </source>
</reference>
<proteinExistence type="predicted"/>
<evidence type="ECO:0000313" key="3">
    <source>
        <dbReference type="Proteomes" id="UP000612233"/>
    </source>
</evidence>
<protein>
    <submittedName>
        <fullName evidence="2">DUF1320 family protein</fullName>
    </submittedName>
</protein>
<evidence type="ECO:0000313" key="2">
    <source>
        <dbReference type="EMBL" id="MBD2769714.1"/>
    </source>
</evidence>
<dbReference type="AlphaFoldDB" id="A0A927BGF0"/>
<evidence type="ECO:0000256" key="1">
    <source>
        <dbReference type="SAM" id="MobiDB-lite"/>
    </source>
</evidence>
<dbReference type="RefSeq" id="WP_191006522.1">
    <property type="nucleotide sequence ID" value="NZ_JACXAD010000022.1"/>
</dbReference>
<comment type="caution">
    <text evidence="2">The sequence shown here is derived from an EMBL/GenBank/DDBJ whole genome shotgun (WGS) entry which is preliminary data.</text>
</comment>
<feature type="region of interest" description="Disordered" evidence="1">
    <location>
        <begin position="139"/>
        <end position="169"/>
    </location>
</feature>
<dbReference type="Pfam" id="PF07030">
    <property type="entry name" value="Phage_Mu_Gp36"/>
    <property type="match status" value="1"/>
</dbReference>